<keyword evidence="3" id="KW-1133">Transmembrane helix</keyword>
<keyword evidence="3" id="KW-0472">Membrane</keyword>
<dbReference type="Pfam" id="PF03808">
    <property type="entry name" value="Glyco_tran_WecG"/>
    <property type="match status" value="1"/>
</dbReference>
<protein>
    <submittedName>
        <fullName evidence="4">UDP-N-acetyl-D-mannosamine transferase</fullName>
    </submittedName>
</protein>
<feature type="transmembrane region" description="Helical" evidence="3">
    <location>
        <begin position="218"/>
        <end position="236"/>
    </location>
</feature>
<name>A0ABY2TUA0_9SPIR</name>
<dbReference type="Proteomes" id="UP000310168">
    <property type="component" value="Unassembled WGS sequence"/>
</dbReference>
<keyword evidence="3" id="KW-0812">Transmembrane</keyword>
<dbReference type="PANTHER" id="PTHR34136:SF1">
    <property type="entry name" value="UDP-N-ACETYL-D-MANNOSAMINURONIC ACID TRANSFERASE"/>
    <property type="match status" value="1"/>
</dbReference>
<proteinExistence type="predicted"/>
<dbReference type="InterPro" id="IPR004629">
    <property type="entry name" value="WecG_TagA_CpsF"/>
</dbReference>
<dbReference type="RefSeq" id="WP_137997750.1">
    <property type="nucleotide sequence ID" value="NZ_SJDU01000056.1"/>
</dbReference>
<keyword evidence="2 4" id="KW-0808">Transferase</keyword>
<dbReference type="EMBL" id="SJDU01000056">
    <property type="protein sequence ID" value="TKZ35771.1"/>
    <property type="molecule type" value="Genomic_DNA"/>
</dbReference>
<dbReference type="PANTHER" id="PTHR34136">
    <property type="match status" value="1"/>
</dbReference>
<sequence>MKESKSILGIRIDNFNNDFDDILEKLKDEKNALIVTLDIHQLLKVRSNKKLKETVNNASLVIASHHAIAKGYKFIHKEKLEYMQDFIFFSNILSYIDKKKMSMFLFGDNEKYFFAILEKIKKIYPNIRHVGNLDNPKNKEELEKVFIGLKKISPDMFLIYMPFKKSLYWYANNKENLKVKLCVPILRPLDGFAGRIKSPNMKILESNKEESFYLKNNLFRIFLYLDYIFFWILILLEKLTLKLKRN</sequence>
<evidence type="ECO:0000313" key="5">
    <source>
        <dbReference type="Proteomes" id="UP000310168"/>
    </source>
</evidence>
<evidence type="ECO:0000256" key="3">
    <source>
        <dbReference type="SAM" id="Phobius"/>
    </source>
</evidence>
<accession>A0ABY2TUA0</accession>
<keyword evidence="5" id="KW-1185">Reference proteome</keyword>
<reference evidence="4 5" key="1">
    <citation type="journal article" date="2019" name="Anaerobe">
        <title>Brachyspira catarrhinii sp. nov., an anaerobic intestinal spirochaete isolated from vervet monkeys may have been misidentified as Brachyspira aalborgi in previous studies.</title>
        <authorList>
            <person name="Phillips N.D."/>
            <person name="La T."/>
            <person name="Hampson D.J."/>
        </authorList>
    </citation>
    <scope>NUCLEOTIDE SEQUENCE [LARGE SCALE GENOMIC DNA]</scope>
    <source>
        <strain evidence="4 5">Z12</strain>
    </source>
</reference>
<evidence type="ECO:0000313" key="4">
    <source>
        <dbReference type="EMBL" id="TKZ35771.1"/>
    </source>
</evidence>
<keyword evidence="1" id="KW-0328">Glycosyltransferase</keyword>
<dbReference type="GO" id="GO:0016740">
    <property type="term" value="F:transferase activity"/>
    <property type="evidence" value="ECO:0007669"/>
    <property type="project" value="UniProtKB-KW"/>
</dbReference>
<gene>
    <name evidence="4" type="ORF">EZH24_03525</name>
</gene>
<organism evidence="4 5">
    <name type="scientific">Brachyspira catarrhinii</name>
    <dbReference type="NCBI Taxonomy" id="2528966"/>
    <lineage>
        <taxon>Bacteria</taxon>
        <taxon>Pseudomonadati</taxon>
        <taxon>Spirochaetota</taxon>
        <taxon>Spirochaetia</taxon>
        <taxon>Brachyspirales</taxon>
        <taxon>Brachyspiraceae</taxon>
        <taxon>Brachyspira</taxon>
    </lineage>
</organism>
<evidence type="ECO:0000256" key="1">
    <source>
        <dbReference type="ARBA" id="ARBA00022676"/>
    </source>
</evidence>
<evidence type="ECO:0000256" key="2">
    <source>
        <dbReference type="ARBA" id="ARBA00022679"/>
    </source>
</evidence>
<comment type="caution">
    <text evidence="4">The sequence shown here is derived from an EMBL/GenBank/DDBJ whole genome shotgun (WGS) entry which is preliminary data.</text>
</comment>